<keyword evidence="7 15" id="KW-0347">Helicase</keyword>
<dbReference type="Gene3D" id="3.40.50.300">
    <property type="entry name" value="P-loop containing nucleotide triphosphate hydrolases"/>
    <property type="match status" value="2"/>
</dbReference>
<keyword evidence="10" id="KW-0411">Iron-sulfur</keyword>
<dbReference type="PANTHER" id="PTHR11472:SF41">
    <property type="entry name" value="ATP-DEPENDENT DNA HELICASE DDX11-RELATED"/>
    <property type="match status" value="1"/>
</dbReference>
<reference evidence="15 16" key="1">
    <citation type="journal article" date="2023" name="BMC Biol.">
        <title>The compact genome of the sponge Oopsacas minuta (Hexactinellida) is lacking key metazoan core genes.</title>
        <authorList>
            <person name="Santini S."/>
            <person name="Schenkelaars Q."/>
            <person name="Jourda C."/>
            <person name="Duchesne M."/>
            <person name="Belahbib H."/>
            <person name="Rocher C."/>
            <person name="Selva M."/>
            <person name="Riesgo A."/>
            <person name="Vervoort M."/>
            <person name="Leys S.P."/>
            <person name="Kodjabachian L."/>
            <person name="Le Bivic A."/>
            <person name="Borchiellini C."/>
            <person name="Claverie J.M."/>
            <person name="Renard E."/>
        </authorList>
    </citation>
    <scope>NUCLEOTIDE SEQUENCE [LARGE SCALE GENOMIC DNA]</scope>
    <source>
        <strain evidence="15">SPO-2</strain>
    </source>
</reference>
<dbReference type="GO" id="GO:0005524">
    <property type="term" value="F:ATP binding"/>
    <property type="evidence" value="ECO:0007669"/>
    <property type="project" value="UniProtKB-KW"/>
</dbReference>
<name>A0AAV7K194_9METZ</name>
<dbReference type="SMART" id="SM00488">
    <property type="entry name" value="DEXDc2"/>
    <property type="match status" value="1"/>
</dbReference>
<feature type="compositionally biased region" description="Acidic residues" evidence="13">
    <location>
        <begin position="152"/>
        <end position="171"/>
    </location>
</feature>
<evidence type="ECO:0000256" key="1">
    <source>
        <dbReference type="ARBA" id="ARBA00001966"/>
    </source>
</evidence>
<evidence type="ECO:0000256" key="11">
    <source>
        <dbReference type="ARBA" id="ARBA00023235"/>
    </source>
</evidence>
<keyword evidence="8" id="KW-0067">ATP-binding</keyword>
<dbReference type="Pfam" id="PF06733">
    <property type="entry name" value="DEAD_2"/>
    <property type="match status" value="1"/>
</dbReference>
<dbReference type="GO" id="GO:0046872">
    <property type="term" value="F:metal ion binding"/>
    <property type="evidence" value="ECO:0007669"/>
    <property type="project" value="UniProtKB-KW"/>
</dbReference>
<dbReference type="GO" id="GO:0016818">
    <property type="term" value="F:hydrolase activity, acting on acid anhydrides, in phosphorus-containing anhydrides"/>
    <property type="evidence" value="ECO:0007669"/>
    <property type="project" value="InterPro"/>
</dbReference>
<dbReference type="GO" id="GO:0005634">
    <property type="term" value="C:nucleus"/>
    <property type="evidence" value="ECO:0007669"/>
    <property type="project" value="UniProtKB-SubCell"/>
</dbReference>
<dbReference type="InterPro" id="IPR013020">
    <property type="entry name" value="Rad3/Chl1-like"/>
</dbReference>
<organism evidence="15 16">
    <name type="scientific">Oopsacas minuta</name>
    <dbReference type="NCBI Taxonomy" id="111878"/>
    <lineage>
        <taxon>Eukaryota</taxon>
        <taxon>Metazoa</taxon>
        <taxon>Porifera</taxon>
        <taxon>Hexactinellida</taxon>
        <taxon>Hexasterophora</taxon>
        <taxon>Lyssacinosida</taxon>
        <taxon>Leucopsacidae</taxon>
        <taxon>Oopsacas</taxon>
    </lineage>
</organism>
<dbReference type="GO" id="GO:0003678">
    <property type="term" value="F:DNA helicase activity"/>
    <property type="evidence" value="ECO:0007669"/>
    <property type="project" value="InterPro"/>
</dbReference>
<dbReference type="InterPro" id="IPR010614">
    <property type="entry name" value="RAD3-like_helicase_DEAD"/>
</dbReference>
<comment type="caution">
    <text evidence="15">The sequence shown here is derived from an EMBL/GenBank/DDBJ whole genome shotgun (WGS) entry which is preliminary data.</text>
</comment>
<dbReference type="PANTHER" id="PTHR11472">
    <property type="entry name" value="DNA REPAIR DEAD HELICASE RAD3/XP-D SUBFAMILY MEMBER"/>
    <property type="match status" value="1"/>
</dbReference>
<feature type="domain" description="Helicase ATP-binding" evidence="14">
    <location>
        <begin position="7"/>
        <end position="374"/>
    </location>
</feature>
<sequence length="762" mass="86164">MANSTQSIIDFDFPYEPYNIQREFMNSLYNILQEGKIGIFESPTGTGKSLSLICGALKWLKDFDAQLFAKTSNNKLNIDSNNSTESTDWVKSSVEKTQEQNTSFDLKKLVQARELRKDKYKKLRENPIDTKPTVLPPIEQLVTKPTRKTDDDSLSDDSAPDSDNSSEDNSDLESCRLEAEHGIKIIYCSRTHSQLSQFIHELEKTSYADSTQEINDRCLELRTKTKSSRQPRVKRMKESTPKGCPFSLSQRISQLRDQALSQPLDIESLVQKGRQANTCAYYASRQALKYAQLIVMPYQLLLHERTRKAIGLNLKGQIVILDEAHNLPEAISNVYSSLVTLRQLKNALTSLQNYRDRYQSRLNARNLLNVKQLLFVLQALITFLQLKECQKEEVISQTEFSFKAGIDHLNMFKLIAFCRKNKLSKKLMGFVEPDNESNVSLSSPLISVELFLESLCNFEEDGRIIVDRKQEGSIKFLLLNAGRKFSEAVSEVRALMIVGGTLEPIEEFHRLLLSNSTGEIERSRLSHFSCGHVVRKEQILPLVATAGVSNLELDFSFQGRTPKMLEELARIILQLLDIIPKGIVVFFPSYAFLSTCLNAWREKGFLDKINSKKSVFQEPRGTGVEDVLSAYTRSVELNTGGAIIFGVVGGKLSEGMNFSDGLARAVVMVGLPYPNIESPELKEKMSYLDDQAGGNTSTGRSIRHIGDYSCVLLLDRRYAREQVLGKLPSWLRSNIQVCKEFGQVAVNISKFYEINCNHLNFV</sequence>
<comment type="cofactor">
    <cofactor evidence="1">
        <name>[4Fe-4S] cluster</name>
        <dbReference type="ChEBI" id="CHEBI:49883"/>
    </cofactor>
</comment>
<gene>
    <name evidence="15" type="ORF">LOD99_767</name>
</gene>
<dbReference type="NCBIfam" id="TIGR00604">
    <property type="entry name" value="rad3"/>
    <property type="match status" value="1"/>
</dbReference>
<dbReference type="InterPro" id="IPR014001">
    <property type="entry name" value="Helicase_ATP-bd"/>
</dbReference>
<evidence type="ECO:0000256" key="4">
    <source>
        <dbReference type="ARBA" id="ARBA00022723"/>
    </source>
</evidence>
<evidence type="ECO:0000256" key="5">
    <source>
        <dbReference type="ARBA" id="ARBA00022741"/>
    </source>
</evidence>
<comment type="subcellular location">
    <subcellularLocation>
        <location evidence="2">Nucleus</location>
    </subcellularLocation>
</comment>
<dbReference type="Pfam" id="PF13307">
    <property type="entry name" value="Helicase_C_2"/>
    <property type="match status" value="1"/>
</dbReference>
<dbReference type="Proteomes" id="UP001165289">
    <property type="component" value="Unassembled WGS sequence"/>
</dbReference>
<dbReference type="EMBL" id="JAKMXF010000222">
    <property type="protein sequence ID" value="KAI6654370.1"/>
    <property type="molecule type" value="Genomic_DNA"/>
</dbReference>
<dbReference type="InterPro" id="IPR006555">
    <property type="entry name" value="ATP-dep_Helicase_C"/>
</dbReference>
<keyword evidence="5" id="KW-0547">Nucleotide-binding</keyword>
<keyword evidence="12" id="KW-0539">Nucleus</keyword>
<keyword evidence="6" id="KW-0378">Hydrolase</keyword>
<evidence type="ECO:0000313" key="16">
    <source>
        <dbReference type="Proteomes" id="UP001165289"/>
    </source>
</evidence>
<keyword evidence="4" id="KW-0479">Metal-binding</keyword>
<dbReference type="GO" id="GO:0034085">
    <property type="term" value="P:establishment of sister chromatid cohesion"/>
    <property type="evidence" value="ECO:0007669"/>
    <property type="project" value="TreeGrafter"/>
</dbReference>
<evidence type="ECO:0000313" key="15">
    <source>
        <dbReference type="EMBL" id="KAI6654370.1"/>
    </source>
</evidence>
<dbReference type="SUPFAM" id="SSF52540">
    <property type="entry name" value="P-loop containing nucleoside triphosphate hydrolases"/>
    <property type="match status" value="1"/>
</dbReference>
<dbReference type="PROSITE" id="PS51193">
    <property type="entry name" value="HELICASE_ATP_BIND_2"/>
    <property type="match status" value="1"/>
</dbReference>
<keyword evidence="11" id="KW-0413">Isomerase</keyword>
<evidence type="ECO:0000256" key="10">
    <source>
        <dbReference type="ARBA" id="ARBA00023014"/>
    </source>
</evidence>
<evidence type="ECO:0000256" key="12">
    <source>
        <dbReference type="ARBA" id="ARBA00023242"/>
    </source>
</evidence>
<dbReference type="InterPro" id="IPR045028">
    <property type="entry name" value="DinG/Rad3-like"/>
</dbReference>
<evidence type="ECO:0000256" key="9">
    <source>
        <dbReference type="ARBA" id="ARBA00023004"/>
    </source>
</evidence>
<protein>
    <submittedName>
        <fullName evidence="15">ATP-dependent RNA helicase DDX11 isoform X2-like</fullName>
    </submittedName>
</protein>
<dbReference type="SMART" id="SM00491">
    <property type="entry name" value="HELICc2"/>
    <property type="match status" value="1"/>
</dbReference>
<evidence type="ECO:0000256" key="7">
    <source>
        <dbReference type="ARBA" id="ARBA00022806"/>
    </source>
</evidence>
<dbReference type="GO" id="GO:0003677">
    <property type="term" value="F:DNA binding"/>
    <property type="evidence" value="ECO:0007669"/>
    <property type="project" value="InterPro"/>
</dbReference>
<dbReference type="GO" id="GO:0051536">
    <property type="term" value="F:iron-sulfur cluster binding"/>
    <property type="evidence" value="ECO:0007669"/>
    <property type="project" value="UniProtKB-KW"/>
</dbReference>
<accession>A0AAV7K194</accession>
<proteinExistence type="inferred from homology"/>
<keyword evidence="9" id="KW-0408">Iron</keyword>
<comment type="similarity">
    <text evidence="3">Belongs to the DEAD box helicase family. DEAH subfamily. DDX11/CHL1 sub-subfamily.</text>
</comment>
<evidence type="ECO:0000256" key="13">
    <source>
        <dbReference type="SAM" id="MobiDB-lite"/>
    </source>
</evidence>
<keyword evidence="16" id="KW-1185">Reference proteome</keyword>
<dbReference type="InterPro" id="IPR006554">
    <property type="entry name" value="Helicase-like_DEXD_c2"/>
</dbReference>
<evidence type="ECO:0000256" key="3">
    <source>
        <dbReference type="ARBA" id="ARBA00008435"/>
    </source>
</evidence>
<dbReference type="SMART" id="SM00487">
    <property type="entry name" value="DEXDc"/>
    <property type="match status" value="1"/>
</dbReference>
<evidence type="ECO:0000256" key="6">
    <source>
        <dbReference type="ARBA" id="ARBA00022801"/>
    </source>
</evidence>
<dbReference type="GO" id="GO:0006139">
    <property type="term" value="P:nucleobase-containing compound metabolic process"/>
    <property type="evidence" value="ECO:0007669"/>
    <property type="project" value="InterPro"/>
</dbReference>
<evidence type="ECO:0000259" key="14">
    <source>
        <dbReference type="PROSITE" id="PS51193"/>
    </source>
</evidence>
<dbReference type="InterPro" id="IPR014013">
    <property type="entry name" value="Helic_SF1/SF2_ATP-bd_DinG/Rad3"/>
</dbReference>
<dbReference type="AlphaFoldDB" id="A0AAV7K194"/>
<evidence type="ECO:0000256" key="8">
    <source>
        <dbReference type="ARBA" id="ARBA00022840"/>
    </source>
</evidence>
<feature type="region of interest" description="Disordered" evidence="13">
    <location>
        <begin position="121"/>
        <end position="173"/>
    </location>
</feature>
<evidence type="ECO:0000256" key="2">
    <source>
        <dbReference type="ARBA" id="ARBA00004123"/>
    </source>
</evidence>
<dbReference type="InterPro" id="IPR027417">
    <property type="entry name" value="P-loop_NTPase"/>
</dbReference>